<evidence type="ECO:0000256" key="2">
    <source>
        <dbReference type="ARBA" id="ARBA00022540"/>
    </source>
</evidence>
<keyword evidence="7" id="KW-1185">Reference proteome</keyword>
<dbReference type="GO" id="GO:0032790">
    <property type="term" value="P:ribosome disassembly"/>
    <property type="evidence" value="ECO:0007669"/>
    <property type="project" value="TreeGrafter"/>
</dbReference>
<evidence type="ECO:0000313" key="7">
    <source>
        <dbReference type="Proteomes" id="UP000070544"/>
    </source>
</evidence>
<dbReference type="Gene3D" id="3.10.20.80">
    <property type="entry name" value="Translation initiation factor 3 (IF-3), N-terminal domain"/>
    <property type="match status" value="1"/>
</dbReference>
<evidence type="ECO:0000259" key="5">
    <source>
        <dbReference type="Pfam" id="PF05198"/>
    </source>
</evidence>
<dbReference type="AlphaFoldDB" id="A0A139A7Y6"/>
<gene>
    <name evidence="6" type="ORF">M427DRAFT_59133</name>
</gene>
<feature type="domain" description="Translation initiation factor 3 N-terminal" evidence="5">
    <location>
        <begin position="100"/>
        <end position="159"/>
    </location>
</feature>
<dbReference type="Gene3D" id="3.30.110.10">
    <property type="entry name" value="Translation initiation factor 3 (IF-3), C-terminal domain"/>
    <property type="match status" value="1"/>
</dbReference>
<feature type="compositionally biased region" description="Polar residues" evidence="4">
    <location>
        <begin position="167"/>
        <end position="184"/>
    </location>
</feature>
<dbReference type="Pfam" id="PF05198">
    <property type="entry name" value="IF3_N"/>
    <property type="match status" value="1"/>
</dbReference>
<dbReference type="GO" id="GO:0003743">
    <property type="term" value="F:translation initiation factor activity"/>
    <property type="evidence" value="ECO:0007669"/>
    <property type="project" value="UniProtKB-KW"/>
</dbReference>
<feature type="region of interest" description="Disordered" evidence="4">
    <location>
        <begin position="154"/>
        <end position="203"/>
    </location>
</feature>
<dbReference type="InterPro" id="IPR036787">
    <property type="entry name" value="T_IF-3_N_sf"/>
</dbReference>
<evidence type="ECO:0000256" key="3">
    <source>
        <dbReference type="ARBA" id="ARBA00022917"/>
    </source>
</evidence>
<dbReference type="SUPFAM" id="SSF54364">
    <property type="entry name" value="Translation initiation factor IF3, N-terminal domain"/>
    <property type="match status" value="1"/>
</dbReference>
<protein>
    <recommendedName>
        <fullName evidence="5">Translation initiation factor 3 N-terminal domain-containing protein</fullName>
    </recommendedName>
</protein>
<keyword evidence="3" id="KW-0648">Protein biosynthesis</keyword>
<evidence type="ECO:0000256" key="1">
    <source>
        <dbReference type="ARBA" id="ARBA00005439"/>
    </source>
</evidence>
<feature type="compositionally biased region" description="Basic and acidic residues" evidence="4">
    <location>
        <begin position="186"/>
        <end position="201"/>
    </location>
</feature>
<name>A0A139A7Y6_GONPJ</name>
<comment type="similarity">
    <text evidence="1">Belongs to the IF-3 family.</text>
</comment>
<dbReference type="EMBL" id="KQ965784">
    <property type="protein sequence ID" value="KXS12809.1"/>
    <property type="molecule type" value="Genomic_DNA"/>
</dbReference>
<dbReference type="OrthoDB" id="21573at2759"/>
<keyword evidence="2" id="KW-0396">Initiation factor</keyword>
<reference evidence="6 7" key="1">
    <citation type="journal article" date="2015" name="Genome Biol. Evol.">
        <title>Phylogenomic analyses indicate that early fungi evolved digesting cell walls of algal ancestors of land plants.</title>
        <authorList>
            <person name="Chang Y."/>
            <person name="Wang S."/>
            <person name="Sekimoto S."/>
            <person name="Aerts A.L."/>
            <person name="Choi C."/>
            <person name="Clum A."/>
            <person name="LaButti K.M."/>
            <person name="Lindquist E.A."/>
            <person name="Yee Ngan C."/>
            <person name="Ohm R.A."/>
            <person name="Salamov A.A."/>
            <person name="Grigoriev I.V."/>
            <person name="Spatafora J.W."/>
            <person name="Berbee M.L."/>
        </authorList>
    </citation>
    <scope>NUCLEOTIDE SEQUENCE [LARGE SCALE GENOMIC DNA]</scope>
    <source>
        <strain evidence="6 7">JEL478</strain>
    </source>
</reference>
<sequence length="284" mass="30940">MTLLGIVRRSFGATFSRYSTSASRSLSSIQSHRILNNCTLNPTSRTKSYLIQRTVVHQNLSRSISGQRSFPVNLEIAPFLRKRLSDTTPSTSTLPSALVVNLIAETGARVGEVPLDEALNAAQSKGPEFELVLVNAESVPPICRIRPLKRTTSELQKAAAQKGGGQSTENSAGASNQESSSGTDWKQPKPEKAAREPKELEVGTGISPRDLEIKLGRARGWIERDLRVIVKVKDKHKGMPGGGAANQEKVIRHILQELSSVGTHVGQLRREGLKTVAEIRPKKK</sequence>
<proteinExistence type="inferred from homology"/>
<dbReference type="Proteomes" id="UP000070544">
    <property type="component" value="Unassembled WGS sequence"/>
</dbReference>
<evidence type="ECO:0000256" key="4">
    <source>
        <dbReference type="SAM" id="MobiDB-lite"/>
    </source>
</evidence>
<dbReference type="InterPro" id="IPR019814">
    <property type="entry name" value="Translation_initiation_fac_3_N"/>
</dbReference>
<evidence type="ECO:0000313" key="6">
    <source>
        <dbReference type="EMBL" id="KXS12809.1"/>
    </source>
</evidence>
<dbReference type="SUPFAM" id="SSF55200">
    <property type="entry name" value="Translation initiation factor IF3, C-terminal domain"/>
    <property type="match status" value="1"/>
</dbReference>
<dbReference type="PANTHER" id="PTHR10938:SF0">
    <property type="entry name" value="TRANSLATION INITIATION FACTOR IF-3, MITOCHONDRIAL"/>
    <property type="match status" value="1"/>
</dbReference>
<dbReference type="InterPro" id="IPR001288">
    <property type="entry name" value="Translation_initiation_fac_3"/>
</dbReference>
<dbReference type="PANTHER" id="PTHR10938">
    <property type="entry name" value="TRANSLATION INITIATION FACTOR IF-3"/>
    <property type="match status" value="1"/>
</dbReference>
<accession>A0A139A7Y6</accession>
<dbReference type="GO" id="GO:0043022">
    <property type="term" value="F:ribosome binding"/>
    <property type="evidence" value="ECO:0007669"/>
    <property type="project" value="TreeGrafter"/>
</dbReference>
<dbReference type="InterPro" id="IPR036788">
    <property type="entry name" value="T_IF-3_C_sf"/>
</dbReference>
<organism evidence="6 7">
    <name type="scientific">Gonapodya prolifera (strain JEL478)</name>
    <name type="common">Monoblepharis prolifera</name>
    <dbReference type="NCBI Taxonomy" id="1344416"/>
    <lineage>
        <taxon>Eukaryota</taxon>
        <taxon>Fungi</taxon>
        <taxon>Fungi incertae sedis</taxon>
        <taxon>Chytridiomycota</taxon>
        <taxon>Chytridiomycota incertae sedis</taxon>
        <taxon>Monoblepharidomycetes</taxon>
        <taxon>Monoblepharidales</taxon>
        <taxon>Gonapodyaceae</taxon>
        <taxon>Gonapodya</taxon>
    </lineage>
</organism>